<dbReference type="InterPro" id="IPR036390">
    <property type="entry name" value="WH_DNA-bd_sf"/>
</dbReference>
<evidence type="ECO:0000313" key="2">
    <source>
        <dbReference type="EMBL" id="KRN74824.1"/>
    </source>
</evidence>
<reference evidence="2 3" key="1">
    <citation type="journal article" date="2015" name="Genome Announc.">
        <title>Expanding the biotechnology potential of lactobacilli through comparative genomics of 213 strains and associated genera.</title>
        <authorList>
            <person name="Sun Z."/>
            <person name="Harris H.M."/>
            <person name="McCann A."/>
            <person name="Guo C."/>
            <person name="Argimon S."/>
            <person name="Zhang W."/>
            <person name="Yang X."/>
            <person name="Jeffery I.B."/>
            <person name="Cooney J.C."/>
            <person name="Kagawa T.F."/>
            <person name="Liu W."/>
            <person name="Song Y."/>
            <person name="Salvetti E."/>
            <person name="Wrobel A."/>
            <person name="Rasinkangas P."/>
            <person name="Parkhill J."/>
            <person name="Rea M.C."/>
            <person name="O'Sullivan O."/>
            <person name="Ritari J."/>
            <person name="Douillard F.P."/>
            <person name="Paul Ross R."/>
            <person name="Yang R."/>
            <person name="Briner A.E."/>
            <person name="Felis G.E."/>
            <person name="de Vos W.M."/>
            <person name="Barrangou R."/>
            <person name="Klaenhammer T.R."/>
            <person name="Caufield P.W."/>
            <person name="Cui Y."/>
            <person name="Zhang H."/>
            <person name="O'Toole P.W."/>
        </authorList>
    </citation>
    <scope>NUCLEOTIDE SEQUENCE [LARGE SCALE GENOMIC DNA]</scope>
    <source>
        <strain evidence="2 3">DSM 20593</strain>
    </source>
</reference>
<dbReference type="RefSeq" id="WP_057755948.1">
    <property type="nucleotide sequence ID" value="NZ_JQBP01000005.1"/>
</dbReference>
<dbReference type="Gene3D" id="1.10.10.10">
    <property type="entry name" value="Winged helix-like DNA-binding domain superfamily/Winged helix DNA-binding domain"/>
    <property type="match status" value="1"/>
</dbReference>
<organism evidence="2 3">
    <name type="scientific">Weissella kandleri</name>
    <dbReference type="NCBI Taxonomy" id="1616"/>
    <lineage>
        <taxon>Bacteria</taxon>
        <taxon>Bacillati</taxon>
        <taxon>Bacillota</taxon>
        <taxon>Bacilli</taxon>
        <taxon>Lactobacillales</taxon>
        <taxon>Lactobacillaceae</taxon>
        <taxon>Weissella</taxon>
    </lineage>
</organism>
<keyword evidence="3" id="KW-1185">Reference proteome</keyword>
<proteinExistence type="predicted"/>
<dbReference type="Pfam" id="PF03551">
    <property type="entry name" value="PadR"/>
    <property type="match status" value="1"/>
</dbReference>
<dbReference type="SUPFAM" id="SSF46785">
    <property type="entry name" value="Winged helix' DNA-binding domain"/>
    <property type="match status" value="1"/>
</dbReference>
<dbReference type="EMBL" id="JQBP01000005">
    <property type="protein sequence ID" value="KRN74824.1"/>
    <property type="molecule type" value="Genomic_DNA"/>
</dbReference>
<dbReference type="AlphaFoldDB" id="A0A0R2JBY9"/>
<dbReference type="Proteomes" id="UP000051655">
    <property type="component" value="Unassembled WGS sequence"/>
</dbReference>
<dbReference type="PATRIC" id="fig|1616.3.peg.1131"/>
<sequence length="113" mass="13005">MEAELSKNLIRGHTDAIVLNRLNQGDSYGYRIAQDIAAMTNNQYTINEATLYAVFRRLGKAGLVESYYGDETQGARRKYYMLTSAGKQRLKAEQQAWQFTREMLDILMRDANE</sequence>
<dbReference type="STRING" id="1616.IV73_GL001101"/>
<comment type="caution">
    <text evidence="2">The sequence shown here is derived from an EMBL/GenBank/DDBJ whole genome shotgun (WGS) entry which is preliminary data.</text>
</comment>
<protein>
    <recommendedName>
        <fullName evidence="1">Transcription regulator PadR N-terminal domain-containing protein</fullName>
    </recommendedName>
</protein>
<evidence type="ECO:0000259" key="1">
    <source>
        <dbReference type="Pfam" id="PF03551"/>
    </source>
</evidence>
<feature type="domain" description="Transcription regulator PadR N-terminal" evidence="1">
    <location>
        <begin position="18"/>
        <end position="91"/>
    </location>
</feature>
<dbReference type="InterPro" id="IPR005149">
    <property type="entry name" value="Tscrpt_reg_PadR_N"/>
</dbReference>
<dbReference type="PANTHER" id="PTHR33169:SF14">
    <property type="entry name" value="TRANSCRIPTIONAL REGULATOR RV3488"/>
    <property type="match status" value="1"/>
</dbReference>
<gene>
    <name evidence="2" type="ORF">IV73_GL001101</name>
</gene>
<dbReference type="PANTHER" id="PTHR33169">
    <property type="entry name" value="PADR-FAMILY TRANSCRIPTIONAL REGULATOR"/>
    <property type="match status" value="1"/>
</dbReference>
<dbReference type="OrthoDB" id="9808017at2"/>
<dbReference type="InterPro" id="IPR036388">
    <property type="entry name" value="WH-like_DNA-bd_sf"/>
</dbReference>
<dbReference type="InterPro" id="IPR052509">
    <property type="entry name" value="Metal_resp_DNA-bind_regulator"/>
</dbReference>
<accession>A0A0R2JBY9</accession>
<evidence type="ECO:0000313" key="3">
    <source>
        <dbReference type="Proteomes" id="UP000051655"/>
    </source>
</evidence>
<name>A0A0R2JBY9_9LACO</name>